<keyword evidence="4 7" id="KW-0812">Transmembrane</keyword>
<feature type="transmembrane region" description="Helical" evidence="7">
    <location>
        <begin position="296"/>
        <end position="315"/>
    </location>
</feature>
<evidence type="ECO:0000256" key="2">
    <source>
        <dbReference type="ARBA" id="ARBA00005583"/>
    </source>
</evidence>
<dbReference type="GO" id="GO:0008360">
    <property type="term" value="P:regulation of cell shape"/>
    <property type="evidence" value="ECO:0007669"/>
    <property type="project" value="UniProtKB-KW"/>
</dbReference>
<keyword evidence="7" id="KW-0131">Cell cycle</keyword>
<comment type="similarity">
    <text evidence="2 7">Belongs to the glycosyltransferase 4 family. MraY subfamily.</text>
</comment>
<keyword evidence="7" id="KW-0961">Cell wall biogenesis/degradation</keyword>
<feature type="transmembrane region" description="Helical" evidence="7">
    <location>
        <begin position="197"/>
        <end position="214"/>
    </location>
</feature>
<name>A0A097ASB5_THEKI</name>
<keyword evidence="3 7" id="KW-0808">Transferase</keyword>
<dbReference type="NCBIfam" id="TIGR00445">
    <property type="entry name" value="mraY"/>
    <property type="match status" value="1"/>
</dbReference>
<dbReference type="GO" id="GO:0008963">
    <property type="term" value="F:phospho-N-acetylmuramoyl-pentapeptide-transferase activity"/>
    <property type="evidence" value="ECO:0007669"/>
    <property type="project" value="UniProtKB-UniRule"/>
</dbReference>
<feature type="transmembrane region" description="Helical" evidence="7">
    <location>
        <begin position="221"/>
        <end position="241"/>
    </location>
</feature>
<evidence type="ECO:0000256" key="9">
    <source>
        <dbReference type="PIRSR" id="PIRSR600715-1"/>
    </source>
</evidence>
<evidence type="ECO:0000313" key="10">
    <source>
        <dbReference type="EMBL" id="AIS52710.1"/>
    </source>
</evidence>
<evidence type="ECO:0000256" key="6">
    <source>
        <dbReference type="ARBA" id="ARBA00023136"/>
    </source>
</evidence>
<keyword evidence="7" id="KW-0133">Cell shape</keyword>
<protein>
    <recommendedName>
        <fullName evidence="7 8">Phospho-N-acetylmuramoyl-pentapeptide-transferase</fullName>
        <ecNumber evidence="7 8">2.7.8.13</ecNumber>
    </recommendedName>
    <alternativeName>
        <fullName evidence="7">UDP-MurNAc-pentapeptide phosphotransferase</fullName>
    </alternativeName>
</protein>
<keyword evidence="6 7" id="KW-0472">Membrane</keyword>
<keyword evidence="7" id="KW-0573">Peptidoglycan synthesis</keyword>
<dbReference type="PROSITE" id="PS01347">
    <property type="entry name" value="MRAY_1"/>
    <property type="match status" value="1"/>
</dbReference>
<feature type="transmembrane region" description="Helical" evidence="7">
    <location>
        <begin position="247"/>
        <end position="272"/>
    </location>
</feature>
<comment type="subcellular location">
    <subcellularLocation>
        <location evidence="7">Cell membrane</location>
        <topology evidence="7">Multi-pass membrane protein</topology>
    </subcellularLocation>
    <subcellularLocation>
        <location evidence="1">Membrane</location>
        <topology evidence="1">Multi-pass membrane protein</topology>
    </subcellularLocation>
</comment>
<dbReference type="PROSITE" id="PS01348">
    <property type="entry name" value="MRAY_2"/>
    <property type="match status" value="1"/>
</dbReference>
<dbReference type="EMBL" id="CP009170">
    <property type="protein sequence ID" value="AIS52710.1"/>
    <property type="molecule type" value="Genomic_DNA"/>
</dbReference>
<dbReference type="GO" id="GO:0046872">
    <property type="term" value="F:metal ion binding"/>
    <property type="evidence" value="ECO:0007669"/>
    <property type="project" value="UniProtKB-KW"/>
</dbReference>
<feature type="binding site" evidence="9">
    <location>
        <position position="165"/>
    </location>
    <ligand>
        <name>Mg(2+)</name>
        <dbReference type="ChEBI" id="CHEBI:18420"/>
    </ligand>
</feature>
<comment type="function">
    <text evidence="7">Catalyzes the initial step of the lipid cycle reactions in the biosynthesis of the cell wall peptidoglycan: transfers peptidoglycan precursor phospho-MurNAc-pentapeptide from UDP-MurNAc-pentapeptide onto the lipid carrier undecaprenyl phosphate, yielding undecaprenyl-pyrophosphoryl-MurNAc-pentapeptide, known as lipid I.</text>
</comment>
<keyword evidence="7 9" id="KW-0479">Metal-binding</keyword>
<keyword evidence="11" id="KW-1185">Reference proteome</keyword>
<keyword evidence="7" id="KW-0132">Cell division</keyword>
<feature type="transmembrane region" description="Helical" evidence="7">
    <location>
        <begin position="75"/>
        <end position="96"/>
    </location>
</feature>
<feature type="transmembrane region" description="Helical" evidence="7">
    <location>
        <begin position="48"/>
        <end position="69"/>
    </location>
</feature>
<dbReference type="InterPro" id="IPR000715">
    <property type="entry name" value="Glycosyl_transferase_4"/>
</dbReference>
<comment type="cofactor">
    <cofactor evidence="7 9">
        <name>Mg(2+)</name>
        <dbReference type="ChEBI" id="CHEBI:18420"/>
    </cofactor>
</comment>
<keyword evidence="7" id="KW-1003">Cell membrane</keyword>
<dbReference type="UniPathway" id="UPA00219"/>
<dbReference type="Pfam" id="PF00953">
    <property type="entry name" value="Glycos_transf_4"/>
    <property type="match status" value="1"/>
</dbReference>
<dbReference type="PANTHER" id="PTHR22926:SF5">
    <property type="entry name" value="PHOSPHO-N-ACETYLMURAMOYL-PENTAPEPTIDE-TRANSFERASE HOMOLOG"/>
    <property type="match status" value="1"/>
</dbReference>
<dbReference type="CDD" id="cd06852">
    <property type="entry name" value="GT_MraY"/>
    <property type="match status" value="1"/>
</dbReference>
<dbReference type="GO" id="GO:0009252">
    <property type="term" value="P:peptidoglycan biosynthetic process"/>
    <property type="evidence" value="ECO:0007669"/>
    <property type="project" value="UniProtKB-UniRule"/>
</dbReference>
<evidence type="ECO:0000256" key="1">
    <source>
        <dbReference type="ARBA" id="ARBA00004141"/>
    </source>
</evidence>
<dbReference type="PANTHER" id="PTHR22926">
    <property type="entry name" value="PHOSPHO-N-ACETYLMURAMOYL-PENTAPEPTIDE-TRANSFERASE"/>
    <property type="match status" value="1"/>
</dbReference>
<dbReference type="GO" id="GO:0051301">
    <property type="term" value="P:cell division"/>
    <property type="evidence" value="ECO:0007669"/>
    <property type="project" value="UniProtKB-KW"/>
</dbReference>
<comment type="pathway">
    <text evidence="7">Cell wall biogenesis; peptidoglycan biosynthesis.</text>
</comment>
<evidence type="ECO:0000256" key="5">
    <source>
        <dbReference type="ARBA" id="ARBA00022989"/>
    </source>
</evidence>
<dbReference type="InterPro" id="IPR003524">
    <property type="entry name" value="PNAcMuramoyl-5peptid_Trfase"/>
</dbReference>
<comment type="catalytic activity">
    <reaction evidence="7">
        <text>UDP-N-acetyl-alpha-D-muramoyl-L-alanyl-gamma-D-glutamyl-meso-2,6-diaminopimeloyl-D-alanyl-D-alanine + di-trans,octa-cis-undecaprenyl phosphate = di-trans,octa-cis-undecaprenyl diphospho-N-acetyl-alpha-D-muramoyl-L-alanyl-D-glutamyl-meso-2,6-diaminopimeloyl-D-alanyl-D-alanine + UMP</text>
        <dbReference type="Rhea" id="RHEA:28386"/>
        <dbReference type="ChEBI" id="CHEBI:57865"/>
        <dbReference type="ChEBI" id="CHEBI:60392"/>
        <dbReference type="ChEBI" id="CHEBI:61386"/>
        <dbReference type="ChEBI" id="CHEBI:61387"/>
        <dbReference type="EC" id="2.7.8.13"/>
    </reaction>
</comment>
<dbReference type="HOGENOM" id="CLU_023982_0_0_9"/>
<reference evidence="11" key="1">
    <citation type="journal article" date="2015" name="Genome Announc.">
        <title>Whole-Genome Sequences of 80 Environmental and Clinical Isolates of Burkholderia pseudomallei.</title>
        <authorList>
            <person name="Johnson S.L."/>
            <person name="Baker A.L."/>
            <person name="Chain P.S."/>
            <person name="Currie B.J."/>
            <person name="Daligault H.E."/>
            <person name="Davenport K.W."/>
            <person name="Davis C.B."/>
            <person name="Inglis T.J."/>
            <person name="Kaestli M."/>
            <person name="Koren S."/>
            <person name="Mayo M."/>
            <person name="Merritt A.J."/>
            <person name="Price E.P."/>
            <person name="Sarovich D.S."/>
            <person name="Warner J."/>
            <person name="Rosovitz M.J."/>
        </authorList>
    </citation>
    <scope>NUCLEOTIDE SEQUENCE [LARGE SCALE GENOMIC DNA]</scope>
    <source>
        <strain evidence="11">DSM 2030</strain>
    </source>
</reference>
<accession>A0A097ASB5</accession>
<keyword evidence="5 7" id="KW-1133">Transmembrane helix</keyword>
<evidence type="ECO:0000313" key="11">
    <source>
        <dbReference type="Proteomes" id="UP000029669"/>
    </source>
</evidence>
<dbReference type="Pfam" id="PF10555">
    <property type="entry name" value="MraY_sig1"/>
    <property type="match status" value="1"/>
</dbReference>
<feature type="binding site" evidence="9">
    <location>
        <position position="225"/>
    </location>
    <ligand>
        <name>Mg(2+)</name>
        <dbReference type="ChEBI" id="CHEBI:18420"/>
    </ligand>
</feature>
<dbReference type="GO" id="GO:0051992">
    <property type="term" value="F:UDP-N-acetylmuramoyl-L-alanyl-D-glutamyl-meso-2,6-diaminopimelyl-D-alanyl-D-alanine:undecaprenyl-phosphate transferase activity"/>
    <property type="evidence" value="ECO:0007669"/>
    <property type="project" value="RHEA"/>
</dbReference>
<evidence type="ECO:0000256" key="4">
    <source>
        <dbReference type="ARBA" id="ARBA00022692"/>
    </source>
</evidence>
<dbReference type="STRING" id="2325.TKV_c15450"/>
<dbReference type="OrthoDB" id="9805475at2"/>
<evidence type="ECO:0000256" key="3">
    <source>
        <dbReference type="ARBA" id="ARBA00022679"/>
    </source>
</evidence>
<evidence type="ECO:0000256" key="7">
    <source>
        <dbReference type="HAMAP-Rule" id="MF_00038"/>
    </source>
</evidence>
<organism evidence="10 11">
    <name type="scientific">Thermoanaerobacter kivui</name>
    <name type="common">Acetogenium kivui</name>
    <dbReference type="NCBI Taxonomy" id="2325"/>
    <lineage>
        <taxon>Bacteria</taxon>
        <taxon>Bacillati</taxon>
        <taxon>Bacillota</taxon>
        <taxon>Clostridia</taxon>
        <taxon>Thermoanaerobacterales</taxon>
        <taxon>Thermoanaerobacteraceae</taxon>
        <taxon>Thermoanaerobacter</taxon>
    </lineage>
</organism>
<feature type="transmembrane region" description="Helical" evidence="7">
    <location>
        <begin position="6"/>
        <end position="27"/>
    </location>
</feature>
<dbReference type="InterPro" id="IPR018480">
    <property type="entry name" value="PNAcMuramoyl-5peptid_Trfase_CS"/>
</dbReference>
<dbReference type="AlphaFoldDB" id="A0A097ASB5"/>
<gene>
    <name evidence="7 10" type="primary">mraY</name>
    <name evidence="10" type="ORF">TKV_c15450</name>
</gene>
<evidence type="ECO:0000256" key="8">
    <source>
        <dbReference type="NCBIfam" id="TIGR00445"/>
    </source>
</evidence>
<dbReference type="Proteomes" id="UP000029669">
    <property type="component" value="Chromosome"/>
</dbReference>
<keyword evidence="7 9" id="KW-0460">Magnesium</keyword>
<dbReference type="EC" id="2.7.8.13" evidence="7 8"/>
<dbReference type="RefSeq" id="WP_049685422.1">
    <property type="nucleotide sequence ID" value="NZ_CP009170.1"/>
</dbReference>
<dbReference type="eggNOG" id="COG0472">
    <property type="taxonomic scope" value="Bacteria"/>
</dbReference>
<dbReference type="GO" id="GO:0071555">
    <property type="term" value="P:cell wall organization"/>
    <property type="evidence" value="ECO:0007669"/>
    <property type="project" value="UniProtKB-KW"/>
</dbReference>
<sequence>MMQKIMLATIVTFALTLAAGPIFIPYLRKLKFGQSVREDGPKTHLKKSGTPTMGGIMFVAAATITTLIFSPWNKYMGILLLAILGYGLIGFADDFLKVHLKRPLGLRAREKLIGQFLLAIVISYFAKQYVGSDVIIPFLKTNIDLGIYYIPLMVFIIVGTVNSVNLTDGLDGLAAGVSSIVMAFFTLVSLFLNNITYGAFSAAFTGALLGFLRYNRHPAEVFMGDTGSLAIGGAVSTIAVLTKLPLILPLLGIIYVAEALSVIIQVISFRFFGKRVFKMSPLHHHFELSGWQEERVVYTFWLVTLIALFLSFYSLS</sequence>
<feature type="transmembrane region" description="Helical" evidence="7">
    <location>
        <begin position="108"/>
        <end position="126"/>
    </location>
</feature>
<proteinExistence type="inferred from homology"/>
<feature type="transmembrane region" description="Helical" evidence="7">
    <location>
        <begin position="146"/>
        <end position="166"/>
    </location>
</feature>
<dbReference type="GO" id="GO:0005886">
    <property type="term" value="C:plasma membrane"/>
    <property type="evidence" value="ECO:0007669"/>
    <property type="project" value="UniProtKB-SubCell"/>
</dbReference>
<dbReference type="HAMAP" id="MF_00038">
    <property type="entry name" value="MraY"/>
    <property type="match status" value="1"/>
</dbReference>
<feature type="transmembrane region" description="Helical" evidence="7">
    <location>
        <begin position="173"/>
        <end position="191"/>
    </location>
</feature>
<dbReference type="KEGG" id="tki:TKV_c15450"/>